<sequence length="383" mass="40725">MMRLSRSIVLVVVLVSGAGGMVSAVARSMGVSMVAPRALAHMALTSLAWRPDGHSFWRWDGSPVPGGSRVHYLAAGPEDGRPLVLVHGFGASWFHWRFNVPALAQRGYRVYAVDLLGFGLSDKPLTQYTAQLWAAQLADFATHVVAPRAPCKAAIAGNSLGGFASLAAAVVAPEFIEGVALLNAAGQFASPRAADADPGALADAGVLAAWMAETRARASELARRMVLFGSFQLTKQPARIRQVLTSVYARNASNVDDELVQSIAAPAEDPNAAEIFYRIVSRNALEPSTTIDALLARLDPALQLLLLWGEHDPWIRPAAADKIIALRPSAVRVSVDAGHCPHDEAPAQVNDALVAWLEQLPGAKLIPPPEPIVVSARWPPPAL</sequence>
<dbReference type="Proteomes" id="UP000751190">
    <property type="component" value="Unassembled WGS sequence"/>
</dbReference>
<evidence type="ECO:0000313" key="3">
    <source>
        <dbReference type="EMBL" id="KAG8467024.1"/>
    </source>
</evidence>
<gene>
    <name evidence="3" type="ORF">KFE25_000340</name>
</gene>
<organism evidence="3 4">
    <name type="scientific">Diacronema lutheri</name>
    <name type="common">Unicellular marine alga</name>
    <name type="synonym">Monochrysis lutheri</name>
    <dbReference type="NCBI Taxonomy" id="2081491"/>
    <lineage>
        <taxon>Eukaryota</taxon>
        <taxon>Haptista</taxon>
        <taxon>Haptophyta</taxon>
        <taxon>Pavlovophyceae</taxon>
        <taxon>Pavlovales</taxon>
        <taxon>Pavlovaceae</taxon>
        <taxon>Diacronema</taxon>
    </lineage>
</organism>
<dbReference type="SUPFAM" id="SSF53474">
    <property type="entry name" value="alpha/beta-Hydrolases"/>
    <property type="match status" value="1"/>
</dbReference>
<dbReference type="PANTHER" id="PTHR46438:SF2">
    <property type="entry name" value="ALPHA_BETA-HYDROLASES SUPERFAMILY PROTEIN"/>
    <property type="match status" value="1"/>
</dbReference>
<accession>A0A8J5XNM8</accession>
<dbReference type="PRINTS" id="PR00111">
    <property type="entry name" value="ABHYDROLASE"/>
</dbReference>
<evidence type="ECO:0000256" key="1">
    <source>
        <dbReference type="SAM" id="SignalP"/>
    </source>
</evidence>
<dbReference type="GO" id="GO:0003824">
    <property type="term" value="F:catalytic activity"/>
    <property type="evidence" value="ECO:0007669"/>
    <property type="project" value="InterPro"/>
</dbReference>
<keyword evidence="4" id="KW-1185">Reference proteome</keyword>
<dbReference type="OrthoDB" id="408373at2759"/>
<reference evidence="3" key="1">
    <citation type="submission" date="2021-05" db="EMBL/GenBank/DDBJ databases">
        <title>The genome of the haptophyte Pavlova lutheri (Diacronema luteri, Pavlovales) - a model for lipid biosynthesis in eukaryotic algae.</title>
        <authorList>
            <person name="Hulatt C.J."/>
            <person name="Posewitz M.C."/>
        </authorList>
    </citation>
    <scope>NUCLEOTIDE SEQUENCE</scope>
    <source>
        <strain evidence="3">NIVA-4/92</strain>
    </source>
</reference>
<dbReference type="InterPro" id="IPR000073">
    <property type="entry name" value="AB_hydrolase_1"/>
</dbReference>
<evidence type="ECO:0000259" key="2">
    <source>
        <dbReference type="Pfam" id="PF00561"/>
    </source>
</evidence>
<feature type="chain" id="PRO_5035201231" description="AB hydrolase-1 domain-containing protein" evidence="1">
    <location>
        <begin position="21"/>
        <end position="383"/>
    </location>
</feature>
<protein>
    <recommendedName>
        <fullName evidence="2">AB hydrolase-1 domain-containing protein</fullName>
    </recommendedName>
</protein>
<dbReference type="OMA" id="YTKQPAR"/>
<dbReference type="InterPro" id="IPR029058">
    <property type="entry name" value="AB_hydrolase_fold"/>
</dbReference>
<feature type="domain" description="AB hydrolase-1" evidence="2">
    <location>
        <begin position="82"/>
        <end position="346"/>
    </location>
</feature>
<dbReference type="PANTHER" id="PTHR46438">
    <property type="entry name" value="ALPHA/BETA-HYDROLASES SUPERFAMILY PROTEIN"/>
    <property type="match status" value="1"/>
</dbReference>
<keyword evidence="1" id="KW-0732">Signal</keyword>
<dbReference type="InterPro" id="IPR000639">
    <property type="entry name" value="Epox_hydrolase-like"/>
</dbReference>
<name>A0A8J5XNM8_DIALT</name>
<evidence type="ECO:0000313" key="4">
    <source>
        <dbReference type="Proteomes" id="UP000751190"/>
    </source>
</evidence>
<proteinExistence type="predicted"/>
<dbReference type="PRINTS" id="PR00412">
    <property type="entry name" value="EPOXHYDRLASE"/>
</dbReference>
<dbReference type="AlphaFoldDB" id="A0A8J5XNM8"/>
<comment type="caution">
    <text evidence="3">The sequence shown here is derived from an EMBL/GenBank/DDBJ whole genome shotgun (WGS) entry which is preliminary data.</text>
</comment>
<dbReference type="CDD" id="cd01983">
    <property type="entry name" value="SIMIBI"/>
    <property type="match status" value="1"/>
</dbReference>
<feature type="signal peptide" evidence="1">
    <location>
        <begin position="1"/>
        <end position="20"/>
    </location>
</feature>
<dbReference type="EMBL" id="JAGTXO010000006">
    <property type="protein sequence ID" value="KAG8467024.1"/>
    <property type="molecule type" value="Genomic_DNA"/>
</dbReference>
<dbReference type="Gene3D" id="3.40.50.1820">
    <property type="entry name" value="alpha/beta hydrolase"/>
    <property type="match status" value="1"/>
</dbReference>
<dbReference type="GO" id="GO:0009507">
    <property type="term" value="C:chloroplast"/>
    <property type="evidence" value="ECO:0007669"/>
    <property type="project" value="TreeGrafter"/>
</dbReference>
<dbReference type="Pfam" id="PF00561">
    <property type="entry name" value="Abhydrolase_1"/>
    <property type="match status" value="1"/>
</dbReference>